<organism evidence="2 3">
    <name type="scientific">Candidatus Phosphoribacter hodrii</name>
    <dbReference type="NCBI Taxonomy" id="2953743"/>
    <lineage>
        <taxon>Bacteria</taxon>
        <taxon>Bacillati</taxon>
        <taxon>Actinomycetota</taxon>
        <taxon>Actinomycetes</taxon>
        <taxon>Micrococcales</taxon>
        <taxon>Dermatophilaceae</taxon>
        <taxon>Candidatus Phosphoribacter</taxon>
    </lineage>
</organism>
<feature type="compositionally biased region" description="Low complexity" evidence="1">
    <location>
        <begin position="283"/>
        <end position="350"/>
    </location>
</feature>
<sequence>MPSRSGVGTGSRGGLGSLVLTCIAGLLLIWLAPSPIAAADDSVPPVIPSAAQVDAAKSAVATQGDRVAELDAAYQRATAEAGARQHAVAAAAAAYAAAQAAEDAAAQAAELAAAEADRAAQASAAARDAISRTAAAAYEQNGSTGELMLGLLTMEGPQRAVDLAQYLEDSANSLDRQLRDAAMLAGVADSATAFAAERSRVLTEARLARAAALTGMEAELASATDALNAVAGRQRAMVAELAALQQTSEEIQQQRLDGLAAAAAAQAAADAAAQRAAREAAERAAAQAKPSPTPASRATPSTSNTPSTTTSTTSPPRPSASSSSSSSSTPKATSTTTTSTTTPSASTSPTSTPPPTSSTLAWAQAHPKTVAQQIMPTFGFDSSQWTCLESLWQHESSWNWAADNPYSSAYGIPQALPGTKMATAGADWLVNPATQITWGLGYIKSRYGTPCGAWSAWQSRSPHWY</sequence>
<dbReference type="EMBL" id="JADIXZ010000002">
    <property type="protein sequence ID" value="MBK6300001.1"/>
    <property type="molecule type" value="Genomic_DNA"/>
</dbReference>
<gene>
    <name evidence="2" type="ORF">IPF40_02745</name>
</gene>
<comment type="caution">
    <text evidence="2">The sequence shown here is derived from an EMBL/GenBank/DDBJ whole genome shotgun (WGS) entry which is preliminary data.</text>
</comment>
<dbReference type="Proteomes" id="UP000718281">
    <property type="component" value="Unassembled WGS sequence"/>
</dbReference>
<reference evidence="2 3" key="1">
    <citation type="submission" date="2020-10" db="EMBL/GenBank/DDBJ databases">
        <title>Connecting structure to function with the recovery of over 1000 high-quality activated sludge metagenome-assembled genomes encoding full-length rRNA genes using long-read sequencing.</title>
        <authorList>
            <person name="Singleton C.M."/>
            <person name="Petriglieri F."/>
            <person name="Kristensen J.M."/>
            <person name="Kirkegaard R.H."/>
            <person name="Michaelsen T.Y."/>
            <person name="Andersen M.H."/>
            <person name="Karst S.M."/>
            <person name="Dueholm M.S."/>
            <person name="Nielsen P.H."/>
            <person name="Albertsen M."/>
        </authorList>
    </citation>
    <scope>NUCLEOTIDE SEQUENCE [LARGE SCALE GENOMIC DNA]</scope>
    <source>
        <strain evidence="2">AalE_18-Q3-R2-46_BAT3C.188</strain>
    </source>
</reference>
<dbReference type="AlphaFoldDB" id="A0A934X2V9"/>
<protein>
    <recommendedName>
        <fullName evidence="4">Transglycosylase SLT domain-containing protein</fullName>
    </recommendedName>
</protein>
<proteinExistence type="predicted"/>
<dbReference type="InterPro" id="IPR023346">
    <property type="entry name" value="Lysozyme-like_dom_sf"/>
</dbReference>
<feature type="region of interest" description="Disordered" evidence="1">
    <location>
        <begin position="274"/>
        <end position="361"/>
    </location>
</feature>
<dbReference type="Gene3D" id="1.10.530.10">
    <property type="match status" value="1"/>
</dbReference>
<evidence type="ECO:0000313" key="3">
    <source>
        <dbReference type="Proteomes" id="UP000718281"/>
    </source>
</evidence>
<dbReference type="SUPFAM" id="SSF53955">
    <property type="entry name" value="Lysozyme-like"/>
    <property type="match status" value="1"/>
</dbReference>
<evidence type="ECO:0008006" key="4">
    <source>
        <dbReference type="Google" id="ProtNLM"/>
    </source>
</evidence>
<evidence type="ECO:0000313" key="2">
    <source>
        <dbReference type="EMBL" id="MBK6300001.1"/>
    </source>
</evidence>
<name>A0A934X2V9_9MICO</name>
<accession>A0A934X2V9</accession>
<evidence type="ECO:0000256" key="1">
    <source>
        <dbReference type="SAM" id="MobiDB-lite"/>
    </source>
</evidence>